<proteinExistence type="predicted"/>
<dbReference type="Proteomes" id="UP000266744">
    <property type="component" value="Chromosome"/>
</dbReference>
<evidence type="ECO:0000313" key="1">
    <source>
        <dbReference type="EMBL" id="ANI28726.1"/>
    </source>
</evidence>
<evidence type="ECO:0000313" key="2">
    <source>
        <dbReference type="Proteomes" id="UP000266744"/>
    </source>
</evidence>
<dbReference type="EMBL" id="CP010029">
    <property type="protein sequence ID" value="ANI28726.1"/>
    <property type="molecule type" value="Genomic_DNA"/>
</dbReference>
<sequence>MQGVLQIDRSIAVEINITAAGQEEGDALVSSVIRAITTSELALLLPTLGRIKLFCRAPTQGRWLAKQTFLASTSCGGW</sequence>
<accession>A0ABM6BHA4</accession>
<name>A0ABM6BHA4_YERET</name>
<protein>
    <submittedName>
        <fullName evidence="1">Uncharacterized protein</fullName>
    </submittedName>
</protein>
<gene>
    <name evidence="1" type="ORF">PL78_02585</name>
</gene>
<keyword evidence="2" id="KW-1185">Reference proteome</keyword>
<organism evidence="1 2">
    <name type="scientific">Yersinia entomophaga</name>
    <dbReference type="NCBI Taxonomy" id="935293"/>
    <lineage>
        <taxon>Bacteria</taxon>
        <taxon>Pseudomonadati</taxon>
        <taxon>Pseudomonadota</taxon>
        <taxon>Gammaproteobacteria</taxon>
        <taxon>Enterobacterales</taxon>
        <taxon>Yersiniaceae</taxon>
        <taxon>Yersinia</taxon>
    </lineage>
</organism>
<reference evidence="1 2" key="1">
    <citation type="journal article" date="2016" name="Toxins">
        <title>The Draft Genome Sequence of the Yersinia entomophaga Entomopathogenic Type Strain MH96T.</title>
        <authorList>
            <person name="Hurst M.R."/>
            <person name="Beattie A."/>
            <person name="Altermann E."/>
            <person name="Moraga R.M."/>
            <person name="Harper L.A."/>
            <person name="Calder J."/>
            <person name="Laugraud A."/>
        </authorList>
    </citation>
    <scope>NUCLEOTIDE SEQUENCE [LARGE SCALE GENOMIC DNA]</scope>
    <source>
        <strain evidence="1 2">MH96</strain>
    </source>
</reference>